<evidence type="ECO:0000313" key="2">
    <source>
        <dbReference type="EMBL" id="MPC94209.1"/>
    </source>
</evidence>
<comment type="caution">
    <text evidence="2">The sequence shown here is derived from an EMBL/GenBank/DDBJ whole genome shotgun (WGS) entry which is preliminary data.</text>
</comment>
<proteinExistence type="predicted"/>
<name>A0A5B7JH04_PORTR</name>
<accession>A0A5B7JH04</accession>
<organism evidence="2 3">
    <name type="scientific">Portunus trituberculatus</name>
    <name type="common">Swimming crab</name>
    <name type="synonym">Neptunus trituberculatus</name>
    <dbReference type="NCBI Taxonomy" id="210409"/>
    <lineage>
        <taxon>Eukaryota</taxon>
        <taxon>Metazoa</taxon>
        <taxon>Ecdysozoa</taxon>
        <taxon>Arthropoda</taxon>
        <taxon>Crustacea</taxon>
        <taxon>Multicrustacea</taxon>
        <taxon>Malacostraca</taxon>
        <taxon>Eumalacostraca</taxon>
        <taxon>Eucarida</taxon>
        <taxon>Decapoda</taxon>
        <taxon>Pleocyemata</taxon>
        <taxon>Brachyura</taxon>
        <taxon>Eubrachyura</taxon>
        <taxon>Portunoidea</taxon>
        <taxon>Portunidae</taxon>
        <taxon>Portuninae</taxon>
        <taxon>Portunus</taxon>
    </lineage>
</organism>
<protein>
    <submittedName>
        <fullName evidence="2">Uncharacterized protein</fullName>
    </submittedName>
</protein>
<dbReference type="Proteomes" id="UP000324222">
    <property type="component" value="Unassembled WGS sequence"/>
</dbReference>
<evidence type="ECO:0000313" key="3">
    <source>
        <dbReference type="Proteomes" id="UP000324222"/>
    </source>
</evidence>
<evidence type="ECO:0000256" key="1">
    <source>
        <dbReference type="SAM" id="MobiDB-lite"/>
    </source>
</evidence>
<reference evidence="2 3" key="1">
    <citation type="submission" date="2019-05" db="EMBL/GenBank/DDBJ databases">
        <title>Another draft genome of Portunus trituberculatus and its Hox gene families provides insights of decapod evolution.</title>
        <authorList>
            <person name="Jeong J.-H."/>
            <person name="Song I."/>
            <person name="Kim S."/>
            <person name="Choi T."/>
            <person name="Kim D."/>
            <person name="Ryu S."/>
            <person name="Kim W."/>
        </authorList>
    </citation>
    <scope>NUCLEOTIDE SEQUENCE [LARGE SCALE GENOMIC DNA]</scope>
    <source>
        <tissue evidence="2">Muscle</tissue>
    </source>
</reference>
<keyword evidence="3" id="KW-1185">Reference proteome</keyword>
<feature type="region of interest" description="Disordered" evidence="1">
    <location>
        <begin position="1"/>
        <end position="22"/>
    </location>
</feature>
<dbReference type="AlphaFoldDB" id="A0A5B7JH04"/>
<sequence length="22" mass="2321">MKEEAAAVTGQSSRRAGEQKEG</sequence>
<gene>
    <name evidence="2" type="ORF">E2C01_089365</name>
</gene>
<dbReference type="EMBL" id="VSRR010097648">
    <property type="protein sequence ID" value="MPC94209.1"/>
    <property type="molecule type" value="Genomic_DNA"/>
</dbReference>